<keyword evidence="2" id="KW-1185">Reference proteome</keyword>
<evidence type="ECO:0000313" key="2">
    <source>
        <dbReference type="Proteomes" id="UP001060919"/>
    </source>
</evidence>
<accession>A0A915YBP8</accession>
<protein>
    <submittedName>
        <fullName evidence="1">Uncharacterized protein</fullName>
    </submittedName>
</protein>
<gene>
    <name evidence="1" type="ORF">AsAng_0008410</name>
</gene>
<dbReference type="RefSeq" id="WP_264791467.1">
    <property type="nucleotide sequence ID" value="NZ_AP026867.1"/>
</dbReference>
<dbReference type="EMBL" id="AP026867">
    <property type="protein sequence ID" value="BDS10133.1"/>
    <property type="molecule type" value="Genomic_DNA"/>
</dbReference>
<dbReference type="KEGG" id="aup:AsAng_0008410"/>
<evidence type="ECO:0000313" key="1">
    <source>
        <dbReference type="EMBL" id="BDS10133.1"/>
    </source>
</evidence>
<dbReference type="Proteomes" id="UP001060919">
    <property type="component" value="Chromosome"/>
</dbReference>
<dbReference type="AlphaFoldDB" id="A0A915YBP8"/>
<sequence length="160" mass="19026">MKIPWRMLHGWYRTGDYVKENLTVLESGSLEEQKNALYRIELEVEHQGGITYLTPFAVGALIKILKEEKTLVYKRLEQFLKELDEVVIEYFEHFEDSKIYHEGKHRYNFQTLLDFFKKYPDEEGENSIWETEDGEGLIMANVITKYLIEDYCKTKTDPSI</sequence>
<organism evidence="1 2">
    <name type="scientific">Aureispira anguillae</name>
    <dbReference type="NCBI Taxonomy" id="2864201"/>
    <lineage>
        <taxon>Bacteria</taxon>
        <taxon>Pseudomonadati</taxon>
        <taxon>Bacteroidota</taxon>
        <taxon>Saprospiria</taxon>
        <taxon>Saprospirales</taxon>
        <taxon>Saprospiraceae</taxon>
        <taxon>Aureispira</taxon>
    </lineage>
</organism>
<reference evidence="1" key="1">
    <citation type="submission" date="2022-09" db="EMBL/GenBank/DDBJ databases">
        <title>Aureispira anguillicida sp. nov., isolated from Leptocephalus of Japanese eel Anguilla japonica.</title>
        <authorList>
            <person name="Yuasa K."/>
            <person name="Mekata T."/>
            <person name="Ikunari K."/>
        </authorList>
    </citation>
    <scope>NUCLEOTIDE SEQUENCE</scope>
    <source>
        <strain evidence="1">EL160426</strain>
    </source>
</reference>
<name>A0A915YBP8_9BACT</name>
<proteinExistence type="predicted"/>